<keyword evidence="1 5" id="KW-0597">Phosphoprotein</keyword>
<dbReference type="PRINTS" id="PR00038">
    <property type="entry name" value="HTHLUXR"/>
</dbReference>
<dbReference type="EMBL" id="JBHSFQ010000006">
    <property type="protein sequence ID" value="MFC4562111.1"/>
    <property type="molecule type" value="Genomic_DNA"/>
</dbReference>
<dbReference type="RefSeq" id="WP_378572999.1">
    <property type="nucleotide sequence ID" value="NZ_JBHSFQ010000006.1"/>
</dbReference>
<evidence type="ECO:0000256" key="3">
    <source>
        <dbReference type="ARBA" id="ARBA00023125"/>
    </source>
</evidence>
<dbReference type="PANTHER" id="PTHR43214:SF24">
    <property type="entry name" value="TRANSCRIPTIONAL REGULATORY PROTEIN NARL-RELATED"/>
    <property type="match status" value="1"/>
</dbReference>
<dbReference type="Pfam" id="PF00196">
    <property type="entry name" value="GerE"/>
    <property type="match status" value="1"/>
</dbReference>
<keyword evidence="2" id="KW-0805">Transcription regulation</keyword>
<comment type="caution">
    <text evidence="8">The sequence shown here is derived from an EMBL/GenBank/DDBJ whole genome shotgun (WGS) entry which is preliminary data.</text>
</comment>
<dbReference type="SMART" id="SM00448">
    <property type="entry name" value="REC"/>
    <property type="match status" value="1"/>
</dbReference>
<dbReference type="PROSITE" id="PS50043">
    <property type="entry name" value="HTH_LUXR_2"/>
    <property type="match status" value="1"/>
</dbReference>
<evidence type="ECO:0000259" key="7">
    <source>
        <dbReference type="PROSITE" id="PS50110"/>
    </source>
</evidence>
<dbReference type="InterPro" id="IPR039420">
    <property type="entry name" value="WalR-like"/>
</dbReference>
<feature type="domain" description="Response regulatory" evidence="7">
    <location>
        <begin position="9"/>
        <end position="125"/>
    </location>
</feature>
<reference evidence="9" key="1">
    <citation type="journal article" date="2019" name="Int. J. Syst. Evol. Microbiol.">
        <title>The Global Catalogue of Microorganisms (GCM) 10K type strain sequencing project: providing services to taxonomists for standard genome sequencing and annotation.</title>
        <authorList>
            <consortium name="The Broad Institute Genomics Platform"/>
            <consortium name="The Broad Institute Genome Sequencing Center for Infectious Disease"/>
            <person name="Wu L."/>
            <person name="Ma J."/>
        </authorList>
    </citation>
    <scope>NUCLEOTIDE SEQUENCE [LARGE SCALE GENOMIC DNA]</scope>
    <source>
        <strain evidence="9">XZYJ18</strain>
    </source>
</reference>
<dbReference type="CDD" id="cd17535">
    <property type="entry name" value="REC_NarL-like"/>
    <property type="match status" value="1"/>
</dbReference>
<dbReference type="InterPro" id="IPR058245">
    <property type="entry name" value="NreC/VraR/RcsB-like_REC"/>
</dbReference>
<evidence type="ECO:0000256" key="1">
    <source>
        <dbReference type="ARBA" id="ARBA00022553"/>
    </source>
</evidence>
<dbReference type="Gene3D" id="3.40.50.2300">
    <property type="match status" value="1"/>
</dbReference>
<keyword evidence="9" id="KW-1185">Reference proteome</keyword>
<organism evidence="8 9">
    <name type="scientific">Nocardiopsis mangrovi</name>
    <dbReference type="NCBI Taxonomy" id="1179818"/>
    <lineage>
        <taxon>Bacteria</taxon>
        <taxon>Bacillati</taxon>
        <taxon>Actinomycetota</taxon>
        <taxon>Actinomycetes</taxon>
        <taxon>Streptosporangiales</taxon>
        <taxon>Nocardiopsidaceae</taxon>
        <taxon>Nocardiopsis</taxon>
    </lineage>
</organism>
<keyword evidence="4" id="KW-0804">Transcription</keyword>
<dbReference type="Pfam" id="PF00072">
    <property type="entry name" value="Response_reg"/>
    <property type="match status" value="1"/>
</dbReference>
<protein>
    <submittedName>
        <fullName evidence="8">LuxR C-terminal-related transcriptional regulator</fullName>
    </submittedName>
</protein>
<dbReference type="InterPro" id="IPR011006">
    <property type="entry name" value="CheY-like_superfamily"/>
</dbReference>
<evidence type="ECO:0000256" key="5">
    <source>
        <dbReference type="PROSITE-ProRule" id="PRU00169"/>
    </source>
</evidence>
<proteinExistence type="predicted"/>
<evidence type="ECO:0000313" key="9">
    <source>
        <dbReference type="Proteomes" id="UP001595923"/>
    </source>
</evidence>
<dbReference type="InterPro" id="IPR001789">
    <property type="entry name" value="Sig_transdc_resp-reg_receiver"/>
</dbReference>
<dbReference type="PROSITE" id="PS50110">
    <property type="entry name" value="RESPONSE_REGULATORY"/>
    <property type="match status" value="1"/>
</dbReference>
<evidence type="ECO:0000259" key="6">
    <source>
        <dbReference type="PROSITE" id="PS50043"/>
    </source>
</evidence>
<evidence type="ECO:0000256" key="2">
    <source>
        <dbReference type="ARBA" id="ARBA00023015"/>
    </source>
</evidence>
<dbReference type="InterPro" id="IPR000792">
    <property type="entry name" value="Tscrpt_reg_LuxR_C"/>
</dbReference>
<gene>
    <name evidence="8" type="ORF">ACFO4E_09610</name>
</gene>
<dbReference type="SMART" id="SM00421">
    <property type="entry name" value="HTH_LUXR"/>
    <property type="match status" value="1"/>
</dbReference>
<name>A0ABV9DT85_9ACTN</name>
<feature type="modified residue" description="4-aspartylphosphate" evidence="5">
    <location>
        <position position="60"/>
    </location>
</feature>
<evidence type="ECO:0000256" key="4">
    <source>
        <dbReference type="ARBA" id="ARBA00023163"/>
    </source>
</evidence>
<accession>A0ABV9DT85</accession>
<feature type="domain" description="HTH luxR-type" evidence="6">
    <location>
        <begin position="149"/>
        <end position="214"/>
    </location>
</feature>
<dbReference type="SUPFAM" id="SSF52172">
    <property type="entry name" value="CheY-like"/>
    <property type="match status" value="1"/>
</dbReference>
<dbReference type="CDD" id="cd06170">
    <property type="entry name" value="LuxR_C_like"/>
    <property type="match status" value="1"/>
</dbReference>
<dbReference type="PANTHER" id="PTHR43214">
    <property type="entry name" value="TWO-COMPONENT RESPONSE REGULATOR"/>
    <property type="match status" value="1"/>
</dbReference>
<evidence type="ECO:0000313" key="8">
    <source>
        <dbReference type="EMBL" id="MFC4562111.1"/>
    </source>
</evidence>
<keyword evidence="3" id="KW-0238">DNA-binding</keyword>
<dbReference type="Proteomes" id="UP001595923">
    <property type="component" value="Unassembled WGS sequence"/>
</dbReference>
<sequence length="223" mass="24004">MLEASDGIRVFLAHEHDVVRRGMRAWLSDEDGIEVVGEATGAAEARARIPAAGPHVALLDAGLPDRSGVEVCRELGASMPDLACLIVATLPDDDALYDAVMAGASGYVLTAISGVDLIGAIRTVAAGESLLDPRSTSRMMRRMREETTREDPLAVLSGQERQVFELIGEGLTNRQIGERIFVAEKTVKNYVSGVLAKLDMQRRTQVASYAARLRAESSLDSPR</sequence>